<gene>
    <name evidence="2" type="ORF">GUITHDRAFT_143040</name>
</gene>
<reference evidence="4" key="2">
    <citation type="submission" date="2012-11" db="EMBL/GenBank/DDBJ databases">
        <authorList>
            <person name="Kuo A."/>
            <person name="Curtis B.A."/>
            <person name="Tanifuji G."/>
            <person name="Burki F."/>
            <person name="Gruber A."/>
            <person name="Irimia M."/>
            <person name="Maruyama S."/>
            <person name="Arias M.C."/>
            <person name="Ball S.G."/>
            <person name="Gile G.H."/>
            <person name="Hirakawa Y."/>
            <person name="Hopkins J.F."/>
            <person name="Rensing S.A."/>
            <person name="Schmutz J."/>
            <person name="Symeonidi A."/>
            <person name="Elias M."/>
            <person name="Eveleigh R.J."/>
            <person name="Herman E.K."/>
            <person name="Klute M.J."/>
            <person name="Nakayama T."/>
            <person name="Obornik M."/>
            <person name="Reyes-Prieto A."/>
            <person name="Armbrust E.V."/>
            <person name="Aves S.J."/>
            <person name="Beiko R.G."/>
            <person name="Coutinho P."/>
            <person name="Dacks J.B."/>
            <person name="Durnford D.G."/>
            <person name="Fast N.M."/>
            <person name="Green B.R."/>
            <person name="Grisdale C."/>
            <person name="Hempe F."/>
            <person name="Henrissat B."/>
            <person name="Hoppner M.P."/>
            <person name="Ishida K.-I."/>
            <person name="Kim E."/>
            <person name="Koreny L."/>
            <person name="Kroth P.G."/>
            <person name="Liu Y."/>
            <person name="Malik S.-B."/>
            <person name="Maier U.G."/>
            <person name="McRose D."/>
            <person name="Mock T."/>
            <person name="Neilson J.A."/>
            <person name="Onodera N.T."/>
            <person name="Poole A.M."/>
            <person name="Pritham E.J."/>
            <person name="Richards T.A."/>
            <person name="Rocap G."/>
            <person name="Roy S.W."/>
            <person name="Sarai C."/>
            <person name="Schaack S."/>
            <person name="Shirato S."/>
            <person name="Slamovits C.H."/>
            <person name="Spencer D.F."/>
            <person name="Suzuki S."/>
            <person name="Worden A.Z."/>
            <person name="Zauner S."/>
            <person name="Barry K."/>
            <person name="Bell C."/>
            <person name="Bharti A.K."/>
            <person name="Crow J.A."/>
            <person name="Grimwood J."/>
            <person name="Kramer R."/>
            <person name="Lindquist E."/>
            <person name="Lucas S."/>
            <person name="Salamov A."/>
            <person name="McFadden G.I."/>
            <person name="Lane C.E."/>
            <person name="Keeling P.J."/>
            <person name="Gray M.W."/>
            <person name="Grigoriev I.V."/>
            <person name="Archibald J.M."/>
        </authorList>
    </citation>
    <scope>NUCLEOTIDE SEQUENCE</scope>
    <source>
        <strain evidence="4">CCMP2712</strain>
    </source>
</reference>
<protein>
    <submittedName>
        <fullName evidence="2 3">Uncharacterized protein</fullName>
    </submittedName>
</protein>
<reference evidence="3" key="3">
    <citation type="submission" date="2015-06" db="UniProtKB">
        <authorList>
            <consortium name="EnsemblProtists"/>
        </authorList>
    </citation>
    <scope>IDENTIFICATION</scope>
</reference>
<reference evidence="2 4" key="1">
    <citation type="journal article" date="2012" name="Nature">
        <title>Algal genomes reveal evolutionary mosaicism and the fate of nucleomorphs.</title>
        <authorList>
            <consortium name="DOE Joint Genome Institute"/>
            <person name="Curtis B.A."/>
            <person name="Tanifuji G."/>
            <person name="Burki F."/>
            <person name="Gruber A."/>
            <person name="Irimia M."/>
            <person name="Maruyama S."/>
            <person name="Arias M.C."/>
            <person name="Ball S.G."/>
            <person name="Gile G.H."/>
            <person name="Hirakawa Y."/>
            <person name="Hopkins J.F."/>
            <person name="Kuo A."/>
            <person name="Rensing S.A."/>
            <person name="Schmutz J."/>
            <person name="Symeonidi A."/>
            <person name="Elias M."/>
            <person name="Eveleigh R.J."/>
            <person name="Herman E.K."/>
            <person name="Klute M.J."/>
            <person name="Nakayama T."/>
            <person name="Obornik M."/>
            <person name="Reyes-Prieto A."/>
            <person name="Armbrust E.V."/>
            <person name="Aves S.J."/>
            <person name="Beiko R.G."/>
            <person name="Coutinho P."/>
            <person name="Dacks J.B."/>
            <person name="Durnford D.G."/>
            <person name="Fast N.M."/>
            <person name="Green B.R."/>
            <person name="Grisdale C.J."/>
            <person name="Hempel F."/>
            <person name="Henrissat B."/>
            <person name="Hoppner M.P."/>
            <person name="Ishida K."/>
            <person name="Kim E."/>
            <person name="Koreny L."/>
            <person name="Kroth P.G."/>
            <person name="Liu Y."/>
            <person name="Malik S.B."/>
            <person name="Maier U.G."/>
            <person name="McRose D."/>
            <person name="Mock T."/>
            <person name="Neilson J.A."/>
            <person name="Onodera N.T."/>
            <person name="Poole A.M."/>
            <person name="Pritham E.J."/>
            <person name="Richards T.A."/>
            <person name="Rocap G."/>
            <person name="Roy S.W."/>
            <person name="Sarai C."/>
            <person name="Schaack S."/>
            <person name="Shirato S."/>
            <person name="Slamovits C.H."/>
            <person name="Spencer D.F."/>
            <person name="Suzuki S."/>
            <person name="Worden A.Z."/>
            <person name="Zauner S."/>
            <person name="Barry K."/>
            <person name="Bell C."/>
            <person name="Bharti A.K."/>
            <person name="Crow J.A."/>
            <person name="Grimwood J."/>
            <person name="Kramer R."/>
            <person name="Lindquist E."/>
            <person name="Lucas S."/>
            <person name="Salamov A."/>
            <person name="McFadden G.I."/>
            <person name="Lane C.E."/>
            <person name="Keeling P.J."/>
            <person name="Gray M.W."/>
            <person name="Grigoriev I.V."/>
            <person name="Archibald J.M."/>
        </authorList>
    </citation>
    <scope>NUCLEOTIDE SEQUENCE</scope>
    <source>
        <strain evidence="2 4">CCMP2712</strain>
    </source>
</reference>
<accession>L1IV24</accession>
<evidence type="ECO:0000313" key="4">
    <source>
        <dbReference type="Proteomes" id="UP000011087"/>
    </source>
</evidence>
<dbReference type="Proteomes" id="UP000011087">
    <property type="component" value="Unassembled WGS sequence"/>
</dbReference>
<evidence type="ECO:0000256" key="1">
    <source>
        <dbReference type="SAM" id="MobiDB-lite"/>
    </source>
</evidence>
<dbReference type="KEGG" id="gtt:GUITHDRAFT_143040"/>
<dbReference type="RefSeq" id="XP_005827073.1">
    <property type="nucleotide sequence ID" value="XM_005827016.1"/>
</dbReference>
<dbReference type="GeneID" id="17296877"/>
<dbReference type="EnsemblProtists" id="EKX40093">
    <property type="protein sequence ID" value="EKX40093"/>
    <property type="gene ID" value="GUITHDRAFT_143040"/>
</dbReference>
<name>L1IV24_GUITC</name>
<dbReference type="PaxDb" id="55529-EKX40093"/>
<evidence type="ECO:0000313" key="3">
    <source>
        <dbReference type="EnsemblProtists" id="EKX40093"/>
    </source>
</evidence>
<dbReference type="EMBL" id="JH993034">
    <property type="protein sequence ID" value="EKX40093.1"/>
    <property type="molecule type" value="Genomic_DNA"/>
</dbReference>
<keyword evidence="4" id="KW-1185">Reference proteome</keyword>
<dbReference type="HOGENOM" id="CLU_2255330_0_0_1"/>
<evidence type="ECO:0000313" key="2">
    <source>
        <dbReference type="EMBL" id="EKX40093.1"/>
    </source>
</evidence>
<sequence>MASASSLQPPLKSLLSSHASSLLFPDGQDQGSAQDDVRRLDTAPSLNHRSSAVRTEQYAGAVSLRSIHVLSDFEPAVKHSHAIVCVSDGQDLLRNVRSCMLRHA</sequence>
<proteinExistence type="predicted"/>
<dbReference type="AlphaFoldDB" id="L1IV24"/>
<feature type="region of interest" description="Disordered" evidence="1">
    <location>
        <begin position="22"/>
        <end position="52"/>
    </location>
</feature>
<organism evidence="2">
    <name type="scientific">Guillardia theta (strain CCMP2712)</name>
    <name type="common">Cryptophyte</name>
    <dbReference type="NCBI Taxonomy" id="905079"/>
    <lineage>
        <taxon>Eukaryota</taxon>
        <taxon>Cryptophyceae</taxon>
        <taxon>Pyrenomonadales</taxon>
        <taxon>Geminigeraceae</taxon>
        <taxon>Guillardia</taxon>
    </lineage>
</organism>